<dbReference type="Pfam" id="PF01381">
    <property type="entry name" value="HTH_3"/>
    <property type="match status" value="1"/>
</dbReference>
<dbReference type="PANTHER" id="PTHR46558">
    <property type="entry name" value="TRACRIPTIONAL REGULATORY PROTEIN-RELATED-RELATED"/>
    <property type="match status" value="1"/>
</dbReference>
<keyword evidence="1" id="KW-0238">DNA-binding</keyword>
<dbReference type="GO" id="GO:0003677">
    <property type="term" value="F:DNA binding"/>
    <property type="evidence" value="ECO:0007669"/>
    <property type="project" value="UniProtKB-KW"/>
</dbReference>
<gene>
    <name evidence="3" type="ORF">MNBD_BACTEROID03-2815</name>
</gene>
<dbReference type="AlphaFoldDB" id="A0A3B0TH62"/>
<proteinExistence type="predicted"/>
<evidence type="ECO:0000256" key="1">
    <source>
        <dbReference type="ARBA" id="ARBA00023125"/>
    </source>
</evidence>
<dbReference type="Gene3D" id="1.10.260.40">
    <property type="entry name" value="lambda repressor-like DNA-binding domains"/>
    <property type="match status" value="1"/>
</dbReference>
<organism evidence="3">
    <name type="scientific">hydrothermal vent metagenome</name>
    <dbReference type="NCBI Taxonomy" id="652676"/>
    <lineage>
        <taxon>unclassified sequences</taxon>
        <taxon>metagenomes</taxon>
        <taxon>ecological metagenomes</taxon>
    </lineage>
</organism>
<dbReference type="InterPro" id="IPR010982">
    <property type="entry name" value="Lambda_DNA-bd_dom_sf"/>
</dbReference>
<dbReference type="InterPro" id="IPR001387">
    <property type="entry name" value="Cro/C1-type_HTH"/>
</dbReference>
<evidence type="ECO:0000259" key="2">
    <source>
        <dbReference type="PROSITE" id="PS50943"/>
    </source>
</evidence>
<reference evidence="3" key="1">
    <citation type="submission" date="2018-06" db="EMBL/GenBank/DDBJ databases">
        <authorList>
            <person name="Zhirakovskaya E."/>
        </authorList>
    </citation>
    <scope>NUCLEOTIDE SEQUENCE</scope>
</reference>
<evidence type="ECO:0000313" key="3">
    <source>
        <dbReference type="EMBL" id="VAW17278.1"/>
    </source>
</evidence>
<protein>
    <recommendedName>
        <fullName evidence="2">HTH cro/C1-type domain-containing protein</fullName>
    </recommendedName>
</protein>
<dbReference type="CDD" id="cd00093">
    <property type="entry name" value="HTH_XRE"/>
    <property type="match status" value="1"/>
</dbReference>
<dbReference type="EMBL" id="UOEL01000143">
    <property type="protein sequence ID" value="VAW17278.1"/>
    <property type="molecule type" value="Genomic_DNA"/>
</dbReference>
<dbReference type="SMART" id="SM00530">
    <property type="entry name" value="HTH_XRE"/>
    <property type="match status" value="1"/>
</dbReference>
<dbReference type="PROSITE" id="PS50943">
    <property type="entry name" value="HTH_CROC1"/>
    <property type="match status" value="1"/>
</dbReference>
<dbReference type="PANTHER" id="PTHR46558:SF4">
    <property type="entry name" value="DNA-BIDING PHAGE PROTEIN"/>
    <property type="match status" value="1"/>
</dbReference>
<feature type="domain" description="HTH cro/C1-type" evidence="2">
    <location>
        <begin position="7"/>
        <end position="61"/>
    </location>
</feature>
<accession>A0A3B0TH62</accession>
<name>A0A3B0TH62_9ZZZZ</name>
<dbReference type="SUPFAM" id="SSF47413">
    <property type="entry name" value="lambda repressor-like DNA-binding domains"/>
    <property type="match status" value="1"/>
</dbReference>
<sequence>MALGQKIKELRESSGMFQRQLAAILEIGDGYLSKIESDQKAIKREHLKTISKTFNYSFDKLETLWIATKIYDLVKDEKEALNALKVAEKQLKYKTLNND</sequence>